<dbReference type="EMBL" id="PUIQ01000048">
    <property type="protein sequence ID" value="PQP13111.1"/>
    <property type="molecule type" value="Genomic_DNA"/>
</dbReference>
<evidence type="ECO:0000313" key="2">
    <source>
        <dbReference type="Proteomes" id="UP000238206"/>
    </source>
</evidence>
<gene>
    <name evidence="1" type="ORF">C5615_29815</name>
</gene>
<reference evidence="1 2" key="1">
    <citation type="submission" date="2018-02" db="EMBL/GenBank/DDBJ databases">
        <title>Draft genome sequencing of Burkholderia cepacia Y14-15.</title>
        <authorList>
            <person name="Zheng B.-X."/>
        </authorList>
    </citation>
    <scope>NUCLEOTIDE SEQUENCE [LARGE SCALE GENOMIC DNA]</scope>
    <source>
        <strain evidence="1 2">Y14-15</strain>
    </source>
</reference>
<sequence length="61" mass="7058">MVFDTMKRELRELVDLVRRTTEWETSVACGKVNLADVSADARSAHHARLERVVELRAKYDL</sequence>
<accession>A0A2S8IEE0</accession>
<dbReference type="RefSeq" id="WP_060349285.1">
    <property type="nucleotide sequence ID" value="NZ_CBDCHS010000010.1"/>
</dbReference>
<comment type="caution">
    <text evidence="1">The sequence shown here is derived from an EMBL/GenBank/DDBJ whole genome shotgun (WGS) entry which is preliminary data.</text>
</comment>
<dbReference type="Proteomes" id="UP000238206">
    <property type="component" value="Unassembled WGS sequence"/>
</dbReference>
<dbReference type="AlphaFoldDB" id="A0A2S8IEE0"/>
<organism evidence="1 2">
    <name type="scientific">Burkholderia cepacia</name>
    <name type="common">Pseudomonas cepacia</name>
    <dbReference type="NCBI Taxonomy" id="292"/>
    <lineage>
        <taxon>Bacteria</taxon>
        <taxon>Pseudomonadati</taxon>
        <taxon>Pseudomonadota</taxon>
        <taxon>Betaproteobacteria</taxon>
        <taxon>Burkholderiales</taxon>
        <taxon>Burkholderiaceae</taxon>
        <taxon>Burkholderia</taxon>
        <taxon>Burkholderia cepacia complex</taxon>
    </lineage>
</organism>
<protein>
    <submittedName>
        <fullName evidence="1">Uncharacterized protein</fullName>
    </submittedName>
</protein>
<evidence type="ECO:0000313" key="1">
    <source>
        <dbReference type="EMBL" id="PQP13111.1"/>
    </source>
</evidence>
<name>A0A2S8IEE0_BURCE</name>
<proteinExistence type="predicted"/>